<dbReference type="Pfam" id="PF03551">
    <property type="entry name" value="PadR"/>
    <property type="match status" value="1"/>
</dbReference>
<dbReference type="GO" id="GO:0003677">
    <property type="term" value="F:DNA binding"/>
    <property type="evidence" value="ECO:0007669"/>
    <property type="project" value="UniProtKB-KW"/>
</dbReference>
<accession>A0A1M5XEI3</accession>
<dbReference type="EMBL" id="FQXP01000008">
    <property type="protein sequence ID" value="SHH97958.1"/>
    <property type="molecule type" value="Genomic_DNA"/>
</dbReference>
<name>A0A1M5XEI3_9CLOT</name>
<keyword evidence="3" id="KW-1185">Reference proteome</keyword>
<dbReference type="InterPro" id="IPR005149">
    <property type="entry name" value="Tscrpt_reg_PadR_N"/>
</dbReference>
<dbReference type="STRING" id="1121306.SAMN02745196_02168"/>
<dbReference type="PANTHER" id="PTHR33169:SF13">
    <property type="entry name" value="PADR-FAMILY TRANSCRIPTIONAL REGULATOR"/>
    <property type="match status" value="1"/>
</dbReference>
<reference evidence="2 3" key="1">
    <citation type="submission" date="2016-11" db="EMBL/GenBank/DDBJ databases">
        <authorList>
            <person name="Jaros S."/>
            <person name="Januszkiewicz K."/>
            <person name="Wedrychowicz H."/>
        </authorList>
    </citation>
    <scope>NUCLEOTIDE SEQUENCE [LARGE SCALE GENOMIC DNA]</scope>
    <source>
        <strain evidence="2 3">DSM 3089</strain>
    </source>
</reference>
<feature type="domain" description="Transcription regulator PadR N-terminal" evidence="1">
    <location>
        <begin position="18"/>
        <end position="83"/>
    </location>
</feature>
<dbReference type="RefSeq" id="WP_072832033.1">
    <property type="nucleotide sequence ID" value="NZ_FQXP01000008.1"/>
</dbReference>
<evidence type="ECO:0000313" key="3">
    <source>
        <dbReference type="Proteomes" id="UP000184526"/>
    </source>
</evidence>
<dbReference type="SUPFAM" id="SSF46785">
    <property type="entry name" value="Winged helix' DNA-binding domain"/>
    <property type="match status" value="1"/>
</dbReference>
<dbReference type="InterPro" id="IPR052509">
    <property type="entry name" value="Metal_resp_DNA-bind_regulator"/>
</dbReference>
<dbReference type="InterPro" id="IPR036388">
    <property type="entry name" value="WH-like_DNA-bd_sf"/>
</dbReference>
<evidence type="ECO:0000259" key="1">
    <source>
        <dbReference type="Pfam" id="PF03551"/>
    </source>
</evidence>
<dbReference type="InterPro" id="IPR036390">
    <property type="entry name" value="WH_DNA-bd_sf"/>
</dbReference>
<proteinExistence type="predicted"/>
<dbReference type="Proteomes" id="UP000184526">
    <property type="component" value="Unassembled WGS sequence"/>
</dbReference>
<organism evidence="2 3">
    <name type="scientific">Clostridium collagenovorans DSM 3089</name>
    <dbReference type="NCBI Taxonomy" id="1121306"/>
    <lineage>
        <taxon>Bacteria</taxon>
        <taxon>Bacillati</taxon>
        <taxon>Bacillota</taxon>
        <taxon>Clostridia</taxon>
        <taxon>Eubacteriales</taxon>
        <taxon>Clostridiaceae</taxon>
        <taxon>Clostridium</taxon>
    </lineage>
</organism>
<evidence type="ECO:0000313" key="2">
    <source>
        <dbReference type="EMBL" id="SHH97958.1"/>
    </source>
</evidence>
<gene>
    <name evidence="2" type="ORF">SAMN02745196_02168</name>
</gene>
<dbReference type="Gene3D" id="1.10.10.10">
    <property type="entry name" value="Winged helix-like DNA-binding domain superfamily/Winged helix DNA-binding domain"/>
    <property type="match status" value="1"/>
</dbReference>
<dbReference type="PANTHER" id="PTHR33169">
    <property type="entry name" value="PADR-FAMILY TRANSCRIPTIONAL REGULATOR"/>
    <property type="match status" value="1"/>
</dbReference>
<keyword evidence="2" id="KW-0238">DNA-binding</keyword>
<protein>
    <submittedName>
        <fullName evidence="2">DNA-binding transcriptional regulator, PadR family</fullName>
    </submittedName>
</protein>
<dbReference type="AlphaFoldDB" id="A0A1M5XEI3"/>
<dbReference type="OrthoDB" id="9814826at2"/>
<sequence length="106" mass="12235">MSTPITESTYYILISLLKPNHGYGIIQKVEELTEKRVTLGAGTLYGALNNMQEKKWIKLYSEELDSRKKKEYVITALGKDVLKSEIKRLEELISNGRMELRENDEV</sequence>